<name>A0A366XW84_9BACI</name>
<dbReference type="PROSITE" id="PS51257">
    <property type="entry name" value="PROKAR_LIPOPROTEIN"/>
    <property type="match status" value="1"/>
</dbReference>
<dbReference type="EMBL" id="QOCW01000010">
    <property type="protein sequence ID" value="RBW69415.1"/>
    <property type="molecule type" value="Genomic_DNA"/>
</dbReference>
<dbReference type="Pfam" id="PF09580">
    <property type="entry name" value="Spore_YhcN_YlaJ"/>
    <property type="match status" value="1"/>
</dbReference>
<dbReference type="NCBIfam" id="TIGR02898">
    <property type="entry name" value="spore_YhcN_YlaJ"/>
    <property type="match status" value="1"/>
</dbReference>
<dbReference type="Proteomes" id="UP000253314">
    <property type="component" value="Unassembled WGS sequence"/>
</dbReference>
<feature type="chain" id="PRO_5016578532" description="YhcN/YlaJ family sporulation lipoprotein" evidence="2">
    <location>
        <begin position="27"/>
        <end position="202"/>
    </location>
</feature>
<evidence type="ECO:0000256" key="1">
    <source>
        <dbReference type="SAM" id="MobiDB-lite"/>
    </source>
</evidence>
<dbReference type="GO" id="GO:0030435">
    <property type="term" value="P:sporulation resulting in formation of a cellular spore"/>
    <property type="evidence" value="ECO:0007669"/>
    <property type="project" value="InterPro"/>
</dbReference>
<accession>A0A366XW84</accession>
<dbReference type="InterPro" id="IPR014247">
    <property type="entry name" value="Spore_lipoprot_YhcN/YlaJ"/>
</dbReference>
<feature type="signal peptide" evidence="2">
    <location>
        <begin position="1"/>
        <end position="26"/>
    </location>
</feature>
<feature type="region of interest" description="Disordered" evidence="1">
    <location>
        <begin position="164"/>
        <end position="202"/>
    </location>
</feature>
<dbReference type="InterPro" id="IPR019076">
    <property type="entry name" value="Spore_lipoprot_YhcN/YlaJ-like"/>
</dbReference>
<protein>
    <recommendedName>
        <fullName evidence="5">YhcN/YlaJ family sporulation lipoprotein</fullName>
    </recommendedName>
</protein>
<dbReference type="OrthoDB" id="2381329at2"/>
<organism evidence="3 4">
    <name type="scientific">Bacillus taeanensis</name>
    <dbReference type="NCBI Taxonomy" id="273032"/>
    <lineage>
        <taxon>Bacteria</taxon>
        <taxon>Bacillati</taxon>
        <taxon>Bacillota</taxon>
        <taxon>Bacilli</taxon>
        <taxon>Bacillales</taxon>
        <taxon>Bacillaceae</taxon>
        <taxon>Bacillus</taxon>
    </lineage>
</organism>
<feature type="compositionally biased region" description="Basic and acidic residues" evidence="1">
    <location>
        <begin position="178"/>
        <end position="202"/>
    </location>
</feature>
<evidence type="ECO:0000256" key="2">
    <source>
        <dbReference type="SAM" id="SignalP"/>
    </source>
</evidence>
<reference evidence="3 4" key="1">
    <citation type="submission" date="2018-07" db="EMBL/GenBank/DDBJ databases">
        <title>Lottiidibacillus patelloidae gen. nov., sp. nov., isolated from the intestinal tract of a marine limpet and the reclassification of B. taeanensis BH030017T, B. algicola KMM 3737T and B. hwajinpoensis SW-72T as genus Lottiidibacillus.</title>
        <authorList>
            <person name="Liu R."/>
            <person name="Huang Z."/>
        </authorList>
    </citation>
    <scope>NUCLEOTIDE SEQUENCE [LARGE SCALE GENOMIC DNA]</scope>
    <source>
        <strain evidence="3 4">BH030017</strain>
    </source>
</reference>
<sequence>MYNRVKRLCMNLILCFLLLIGCQNSAQENAQENTQSQNDLIHVKQTVPKNGVEEKSASQIAEHLVEIATAVPDVDDATAIVTGKYAVVGIDVNRKLDRSRVGTIKYTVAEALKKDPYGANAVVTADIDTVYRLRQMAKQIKQGHPISGIMEELSAIVGRIVPEVPTDIKGDTPNPTETGDKQLPKEEEQQLEKQQEKQDLNR</sequence>
<evidence type="ECO:0000313" key="4">
    <source>
        <dbReference type="Proteomes" id="UP000253314"/>
    </source>
</evidence>
<dbReference type="AlphaFoldDB" id="A0A366XW84"/>
<comment type="caution">
    <text evidence="3">The sequence shown here is derived from an EMBL/GenBank/DDBJ whole genome shotgun (WGS) entry which is preliminary data.</text>
</comment>
<gene>
    <name evidence="3" type="ORF">DS031_10850</name>
</gene>
<evidence type="ECO:0000313" key="3">
    <source>
        <dbReference type="EMBL" id="RBW69415.1"/>
    </source>
</evidence>
<proteinExistence type="predicted"/>
<evidence type="ECO:0008006" key="5">
    <source>
        <dbReference type="Google" id="ProtNLM"/>
    </source>
</evidence>
<keyword evidence="2" id="KW-0732">Signal</keyword>
<keyword evidence="4" id="KW-1185">Reference proteome</keyword>